<gene>
    <name evidence="1" type="ORF">BT96DRAFT_978630</name>
</gene>
<dbReference type="Proteomes" id="UP000799118">
    <property type="component" value="Unassembled WGS sequence"/>
</dbReference>
<sequence length="135" mass="15385">MTSYLNPRIFYLPLDEIEKYYDLDEEQKTFFKKETASLLDLRGHVSAVYTGHLFDLVPEKQQEQIARGLAGLLSPEPGYMIIGVQGGRFTKGFLAQTDPISGCSVTHLKPETGRNCGRGYSGRDVWRSRRNLDRR</sequence>
<organism evidence="1 2">
    <name type="scientific">Gymnopus androsaceus JB14</name>
    <dbReference type="NCBI Taxonomy" id="1447944"/>
    <lineage>
        <taxon>Eukaryota</taxon>
        <taxon>Fungi</taxon>
        <taxon>Dikarya</taxon>
        <taxon>Basidiomycota</taxon>
        <taxon>Agaricomycotina</taxon>
        <taxon>Agaricomycetes</taxon>
        <taxon>Agaricomycetidae</taxon>
        <taxon>Agaricales</taxon>
        <taxon>Marasmiineae</taxon>
        <taxon>Omphalotaceae</taxon>
        <taxon>Gymnopus</taxon>
    </lineage>
</organism>
<dbReference type="OrthoDB" id="2094832at2759"/>
<dbReference type="AlphaFoldDB" id="A0A6A4H8X0"/>
<proteinExistence type="predicted"/>
<evidence type="ECO:0000313" key="2">
    <source>
        <dbReference type="Proteomes" id="UP000799118"/>
    </source>
</evidence>
<keyword evidence="2" id="KW-1185">Reference proteome</keyword>
<protein>
    <submittedName>
        <fullName evidence="1">Uncharacterized protein</fullName>
    </submittedName>
</protein>
<dbReference type="EMBL" id="ML769554">
    <property type="protein sequence ID" value="KAE9394246.1"/>
    <property type="molecule type" value="Genomic_DNA"/>
</dbReference>
<name>A0A6A4H8X0_9AGAR</name>
<accession>A0A6A4H8X0</accession>
<reference evidence="1" key="1">
    <citation type="journal article" date="2019" name="Environ. Microbiol.">
        <title>Fungal ecological strategies reflected in gene transcription - a case study of two litter decomposers.</title>
        <authorList>
            <person name="Barbi F."/>
            <person name="Kohler A."/>
            <person name="Barry K."/>
            <person name="Baskaran P."/>
            <person name="Daum C."/>
            <person name="Fauchery L."/>
            <person name="Ihrmark K."/>
            <person name="Kuo A."/>
            <person name="LaButti K."/>
            <person name="Lipzen A."/>
            <person name="Morin E."/>
            <person name="Grigoriev I.V."/>
            <person name="Henrissat B."/>
            <person name="Lindahl B."/>
            <person name="Martin F."/>
        </authorList>
    </citation>
    <scope>NUCLEOTIDE SEQUENCE</scope>
    <source>
        <strain evidence="1">JB14</strain>
    </source>
</reference>
<evidence type="ECO:0000313" key="1">
    <source>
        <dbReference type="EMBL" id="KAE9394246.1"/>
    </source>
</evidence>